<feature type="domain" description="DUF6532" evidence="2">
    <location>
        <begin position="80"/>
        <end position="283"/>
    </location>
</feature>
<proteinExistence type="predicted"/>
<reference evidence="3 4" key="1">
    <citation type="journal article" date="2021" name="Environ. Microbiol.">
        <title>Gene family expansions and transcriptome signatures uncover fungal adaptations to wood decay.</title>
        <authorList>
            <person name="Hage H."/>
            <person name="Miyauchi S."/>
            <person name="Viragh M."/>
            <person name="Drula E."/>
            <person name="Min B."/>
            <person name="Chaduli D."/>
            <person name="Navarro D."/>
            <person name="Favel A."/>
            <person name="Norest M."/>
            <person name="Lesage-Meessen L."/>
            <person name="Balint B."/>
            <person name="Merenyi Z."/>
            <person name="de Eugenio L."/>
            <person name="Morin E."/>
            <person name="Martinez A.T."/>
            <person name="Baldrian P."/>
            <person name="Stursova M."/>
            <person name="Martinez M.J."/>
            <person name="Novotny C."/>
            <person name="Magnuson J.K."/>
            <person name="Spatafora J.W."/>
            <person name="Maurice S."/>
            <person name="Pangilinan J."/>
            <person name="Andreopoulos W."/>
            <person name="LaButti K."/>
            <person name="Hundley H."/>
            <person name="Na H."/>
            <person name="Kuo A."/>
            <person name="Barry K."/>
            <person name="Lipzen A."/>
            <person name="Henrissat B."/>
            <person name="Riley R."/>
            <person name="Ahrendt S."/>
            <person name="Nagy L.G."/>
            <person name="Grigoriev I.V."/>
            <person name="Martin F."/>
            <person name="Rosso M.N."/>
        </authorList>
    </citation>
    <scope>NUCLEOTIDE SEQUENCE [LARGE SCALE GENOMIC DNA]</scope>
    <source>
        <strain evidence="3 4">CIRM-BRFM 1785</strain>
    </source>
</reference>
<evidence type="ECO:0000313" key="3">
    <source>
        <dbReference type="EMBL" id="KAH9839824.1"/>
    </source>
</evidence>
<evidence type="ECO:0000256" key="1">
    <source>
        <dbReference type="SAM" id="MobiDB-lite"/>
    </source>
</evidence>
<feature type="compositionally biased region" description="Acidic residues" evidence="1">
    <location>
        <begin position="43"/>
        <end position="54"/>
    </location>
</feature>
<feature type="region of interest" description="Disordered" evidence="1">
    <location>
        <begin position="1"/>
        <end position="70"/>
    </location>
</feature>
<keyword evidence="4" id="KW-1185">Reference proteome</keyword>
<protein>
    <recommendedName>
        <fullName evidence="2">DUF6532 domain-containing protein</fullName>
    </recommendedName>
</protein>
<gene>
    <name evidence="3" type="ORF">C8Q71DRAFT_463987</name>
</gene>
<dbReference type="Proteomes" id="UP000814176">
    <property type="component" value="Unassembled WGS sequence"/>
</dbReference>
<dbReference type="RefSeq" id="XP_047781474.1">
    <property type="nucleotide sequence ID" value="XM_047918703.1"/>
</dbReference>
<evidence type="ECO:0000259" key="2">
    <source>
        <dbReference type="Pfam" id="PF20149"/>
    </source>
</evidence>
<comment type="caution">
    <text evidence="3">The sequence shown here is derived from an EMBL/GenBank/DDBJ whole genome shotgun (WGS) entry which is preliminary data.</text>
</comment>
<dbReference type="GeneID" id="71999435"/>
<accession>A0ABQ8KN26</accession>
<dbReference type="Pfam" id="PF20149">
    <property type="entry name" value="DUF6532"/>
    <property type="match status" value="1"/>
</dbReference>
<dbReference type="EMBL" id="JADCUA010000005">
    <property type="protein sequence ID" value="KAH9839824.1"/>
    <property type="molecule type" value="Genomic_DNA"/>
</dbReference>
<feature type="compositionally biased region" description="Basic and acidic residues" evidence="1">
    <location>
        <begin position="61"/>
        <end position="70"/>
    </location>
</feature>
<sequence>MTEALLQGSHTAHEHAGVRKNEITRKQQLDAASESRRKVDYDTPIEEPNDEESDGPGISLSDEHTDPLSEEPMKGFLKQARRELELYIAVVDAWPGYTQYGRMDVTVKIINTTYEKYTIYRNERFRTLFAPLWADENISTRMVGYIYMAASFLRHQLKQTAIQVVQKAYTRIDTGPDGTRLDGLSEHRMSRSARAARIVFLRAGDTFHHGDVDIPFQDTVDSSLWKVDLTKPYHNQIIGQIIAHQWFLKRDPEALQKEDRDHFDLDKPLSSNMIALVCSSVNTCRP</sequence>
<feature type="compositionally biased region" description="Basic and acidic residues" evidence="1">
    <location>
        <begin position="11"/>
        <end position="41"/>
    </location>
</feature>
<name>A0ABQ8KN26_9APHY</name>
<organism evidence="3 4">
    <name type="scientific">Rhodofomes roseus</name>
    <dbReference type="NCBI Taxonomy" id="34475"/>
    <lineage>
        <taxon>Eukaryota</taxon>
        <taxon>Fungi</taxon>
        <taxon>Dikarya</taxon>
        <taxon>Basidiomycota</taxon>
        <taxon>Agaricomycotina</taxon>
        <taxon>Agaricomycetes</taxon>
        <taxon>Polyporales</taxon>
        <taxon>Rhodofomes</taxon>
    </lineage>
</organism>
<evidence type="ECO:0000313" key="4">
    <source>
        <dbReference type="Proteomes" id="UP000814176"/>
    </source>
</evidence>
<dbReference type="InterPro" id="IPR045341">
    <property type="entry name" value="DUF6532"/>
</dbReference>